<dbReference type="EMBL" id="MN604015">
    <property type="protein sequence ID" value="QIQ08525.1"/>
    <property type="molecule type" value="Genomic_DNA"/>
</dbReference>
<gene>
    <name evidence="2" type="primary">ORF17</name>
</gene>
<evidence type="ECO:0000256" key="1">
    <source>
        <dbReference type="SAM" id="MobiDB-lite"/>
    </source>
</evidence>
<feature type="region of interest" description="Disordered" evidence="1">
    <location>
        <begin position="1"/>
        <end position="190"/>
    </location>
</feature>
<evidence type="ECO:0000313" key="2">
    <source>
        <dbReference type="EMBL" id="QIQ08525.1"/>
    </source>
</evidence>
<organism evidence="2">
    <name type="scientific">Carcinus maenas virus 1</name>
    <dbReference type="NCBI Taxonomy" id="2704945"/>
    <lineage>
        <taxon>Viruses</taxon>
    </lineage>
</organism>
<feature type="compositionally biased region" description="Low complexity" evidence="1">
    <location>
        <begin position="68"/>
        <end position="78"/>
    </location>
</feature>
<name>A0A6G9HD91_9VIRU</name>
<protein>
    <submittedName>
        <fullName evidence="2">Uncharacterized protein</fullName>
    </submittedName>
</protein>
<proteinExistence type="predicted"/>
<accession>A0A6G9HD91</accession>
<reference evidence="2" key="1">
    <citation type="journal article" date="2020" name="MBio">
        <title>A New Family of DNA Viruses Causing Disease in Crustaceans from Diverse Aquatic Biomes.</title>
        <authorList>
            <person name="Subramaniam K."/>
            <person name="Behringer D.C."/>
            <person name="Bojko J."/>
            <person name="Yutin N."/>
            <person name="Clark A.S."/>
            <person name="Bateman K.S."/>
            <person name="van Aerle R."/>
            <person name="Bass D."/>
            <person name="Kerr R.C."/>
            <person name="Koonin E.V."/>
            <person name="Stentiford G.D."/>
            <person name="Waltzek T.B."/>
        </authorList>
    </citation>
    <scope>NUCLEOTIDE SEQUENCE</scope>
</reference>
<sequence length="501" mass="56053">MGVPGDKDVAMNPPPPPVTTNKRDAATADNEAATVSPKRLRAAGGGVVNREEEDPSAPVYLSPEEEAQLNAALAGAAEELNDARHRRSVASPGGGGGGGRRRRGGGEEGGEEVTHNNNDRGRRRRGGGEEEEEEVTHNNNDGGGRRRRGEVGGGGRRINDNRRHRPEGEEEETHDNSDDGRGGRSRRSTPINGLSEEFMAAFVQHLVDMPSTVNQLPPERIAAIKQALTTDDASSEWYANVKSNEAELALFLYFCLVQHTYFPEVVEPEYLFHLYKRIVIDNELQSSNTLTHYYNFHVRETEENIYFVHLESSVYFQVTELWNYIIGLLNSEYDFIRHTSEVEDKKRSLHHRVYAVSVDKTVPVDKGLMIDNFTGIFGHYLSQWDEDIVSMSGYVVMKIAFTPEDNVTFMLPTGGSSEAGGKIRTVNVKPFEEFELDLRLYVNNSMFDKKRYRRDQMATSGGKNIDVGVDPTIVFIRVGQGNKNPVNVNMTYRFEVVQLVV</sequence>